<evidence type="ECO:0000313" key="3">
    <source>
        <dbReference type="Proteomes" id="UP000424527"/>
    </source>
</evidence>
<feature type="compositionally biased region" description="Polar residues" evidence="1">
    <location>
        <begin position="281"/>
        <end position="291"/>
    </location>
</feature>
<feature type="compositionally biased region" description="Polar residues" evidence="1">
    <location>
        <begin position="1"/>
        <end position="10"/>
    </location>
</feature>
<evidence type="ECO:0000313" key="2">
    <source>
        <dbReference type="EMBL" id="KAE8279490.1"/>
    </source>
</evidence>
<feature type="compositionally biased region" description="Polar residues" evidence="1">
    <location>
        <begin position="22"/>
        <end position="44"/>
    </location>
</feature>
<accession>A0A6G0HK02</accession>
<feature type="region of interest" description="Disordered" evidence="1">
    <location>
        <begin position="1"/>
        <end position="47"/>
    </location>
</feature>
<protein>
    <submittedName>
        <fullName evidence="2">Protein FAM111A</fullName>
    </submittedName>
</protein>
<organism evidence="2 3">
    <name type="scientific">Larimichthys crocea</name>
    <name type="common">Large yellow croaker</name>
    <name type="synonym">Pseudosciaena crocea</name>
    <dbReference type="NCBI Taxonomy" id="215358"/>
    <lineage>
        <taxon>Eukaryota</taxon>
        <taxon>Metazoa</taxon>
        <taxon>Chordata</taxon>
        <taxon>Craniata</taxon>
        <taxon>Vertebrata</taxon>
        <taxon>Euteleostomi</taxon>
        <taxon>Actinopterygii</taxon>
        <taxon>Neopterygii</taxon>
        <taxon>Teleostei</taxon>
        <taxon>Neoteleostei</taxon>
        <taxon>Acanthomorphata</taxon>
        <taxon>Eupercaria</taxon>
        <taxon>Sciaenidae</taxon>
        <taxon>Larimichthys</taxon>
    </lineage>
</organism>
<dbReference type="EMBL" id="REGW02000023">
    <property type="protein sequence ID" value="KAE8279490.1"/>
    <property type="molecule type" value="Genomic_DNA"/>
</dbReference>
<feature type="compositionally biased region" description="Basic and acidic residues" evidence="1">
    <location>
        <begin position="11"/>
        <end position="21"/>
    </location>
</feature>
<gene>
    <name evidence="2" type="ORF">D5F01_LYC23079</name>
</gene>
<dbReference type="GO" id="GO:0000785">
    <property type="term" value="C:chromatin"/>
    <property type="evidence" value="ECO:0007669"/>
    <property type="project" value="TreeGrafter"/>
</dbReference>
<comment type="caution">
    <text evidence="2">The sequence shown here is derived from an EMBL/GenBank/DDBJ whole genome shotgun (WGS) entry which is preliminary data.</text>
</comment>
<dbReference type="Proteomes" id="UP000424527">
    <property type="component" value="Unassembled WGS sequence"/>
</dbReference>
<keyword evidence="3" id="KW-1185">Reference proteome</keyword>
<dbReference type="InterPro" id="IPR043504">
    <property type="entry name" value="Peptidase_S1_PA_chymotrypsin"/>
</dbReference>
<feature type="compositionally biased region" description="Basic and acidic residues" evidence="1">
    <location>
        <begin position="270"/>
        <end position="280"/>
    </location>
</feature>
<dbReference type="AlphaFoldDB" id="A0A6G0HK02"/>
<dbReference type="Gene3D" id="2.40.10.10">
    <property type="entry name" value="Trypsin-like serine proteases"/>
    <property type="match status" value="2"/>
</dbReference>
<name>A0A6G0HK02_LARCR</name>
<dbReference type="GO" id="GO:0006260">
    <property type="term" value="P:DNA replication"/>
    <property type="evidence" value="ECO:0007669"/>
    <property type="project" value="TreeGrafter"/>
</dbReference>
<dbReference type="GO" id="GO:0005634">
    <property type="term" value="C:nucleus"/>
    <property type="evidence" value="ECO:0007669"/>
    <property type="project" value="TreeGrafter"/>
</dbReference>
<dbReference type="PANTHER" id="PTHR14389">
    <property type="entry name" value="SI:CH1073-475A24.1"/>
    <property type="match status" value="1"/>
</dbReference>
<dbReference type="InterPro" id="IPR009003">
    <property type="entry name" value="Peptidase_S1_PA"/>
</dbReference>
<reference evidence="2 3" key="1">
    <citation type="submission" date="2019-07" db="EMBL/GenBank/DDBJ databases">
        <title>Chromosome genome assembly for large yellow croaker.</title>
        <authorList>
            <person name="Xiao S."/>
        </authorList>
    </citation>
    <scope>NUCLEOTIDE SEQUENCE [LARGE SCALE GENOMIC DNA]</scope>
    <source>
        <strain evidence="2">JMULYC20181020</strain>
        <tissue evidence="2">Muscle</tissue>
    </source>
</reference>
<evidence type="ECO:0000256" key="1">
    <source>
        <dbReference type="SAM" id="MobiDB-lite"/>
    </source>
</evidence>
<sequence length="670" mass="75965">MPSRKSQSQSKDIRSFFKKSDNPQSNRSSTPTESTQPGGATSFQPGGATDCQLGEAMNCEAAAQTRVKRENDCDSMDGHSHQFRVKFSRTDCEEYTVTCDKPCTVLKAIKSLEIYKKKMKCSDVKIVIQLGEGDRKSIVATHFPCSLIEHDKCLIISEESEQVEVAQDQYYETTYSSEKYSVFYIDTVGGKYTRTKQLFRNNALKQFKYLCVYGEKGETVEEALKRDGRFIDNLGNFTLSHNDKQNCTTERTQKVDNLNGKQFKICLPRREKADDEKHQESPGTSSNPQHKSATRPVLDVAKQSGVSVRKVMNEMKQSGSSVDTQEIYEILRKQFPALRELMQSRFPGDSYQTALELRKEDFGKIQQSFSEVHRVRKLLKLGESVCKVVVPDVCQGTGFVLFDNFILTNGHLFKDRVDGDRLMEGTEVCVLFNYDDPEPFSNSYYFNVDNSYICLNKDELDYAVLELNPQVQKLRQTTQTEKLKVPPGLLKNFGPVPENGEACIIGHPAGGLKKMDPTCIIEKEKRGQAISVHLDQYKENTFIMYSIANVIKNQNIENILIGGTRAEKIATYNTFMYHGSSGSPVFDAQGQVFGLHTAGYTYGFPNHTESVIEFAQSVLTIFEHFVGHLKERGDEELLRRVEEEAQRNPYLKKILNSFCEEDMDVDFGVM</sequence>
<dbReference type="SUPFAM" id="SSF50494">
    <property type="entry name" value="Trypsin-like serine proteases"/>
    <property type="match status" value="1"/>
</dbReference>
<dbReference type="PANTHER" id="PTHR14389:SF3">
    <property type="entry name" value="PROTEIN FAM111A-LIKE"/>
    <property type="match status" value="1"/>
</dbReference>
<dbReference type="Pfam" id="PF13365">
    <property type="entry name" value="Trypsin_2"/>
    <property type="match status" value="1"/>
</dbReference>
<feature type="region of interest" description="Disordered" evidence="1">
    <location>
        <begin position="270"/>
        <end position="297"/>
    </location>
</feature>
<proteinExistence type="predicted"/>